<dbReference type="InterPro" id="IPR021713">
    <property type="entry name" value="Folliculin"/>
</dbReference>
<feature type="region of interest" description="Disordered" evidence="16">
    <location>
        <begin position="1"/>
        <end position="39"/>
    </location>
</feature>
<dbReference type="GO" id="GO:0000122">
    <property type="term" value="P:negative regulation of transcription by RNA polymerase II"/>
    <property type="evidence" value="ECO:0007669"/>
    <property type="project" value="TreeGrafter"/>
</dbReference>
<evidence type="ECO:0000256" key="9">
    <source>
        <dbReference type="ARBA" id="ARBA00022468"/>
    </source>
</evidence>
<evidence type="ECO:0000256" key="10">
    <source>
        <dbReference type="ARBA" id="ARBA00022490"/>
    </source>
</evidence>
<dbReference type="Gene3D" id="3.40.50.12430">
    <property type="match status" value="1"/>
</dbReference>
<proteinExistence type="inferred from homology"/>
<evidence type="ECO:0000256" key="15">
    <source>
        <dbReference type="ARBA" id="ARBA00023273"/>
    </source>
</evidence>
<evidence type="ECO:0000256" key="2">
    <source>
        <dbReference type="ARBA" id="ARBA00004138"/>
    </source>
</evidence>
<keyword evidence="13" id="KW-0458">Lysosome</keyword>
<sequence length="350" mass="39508">MEASVAQRFKSSSFAVSSSTSSTENSLIPSYSSASAKDRCDGCKSVQMGFVSHDDEAKVSYVSTQQPYNPEVFTRIRQACIRSLSSEVCPGREGPIFFGDTQCGHVLSYTFYIPDTQARGMHRWYSILVVMMDKIYLLNSWPFLVPHLQIVIQSLQKKAQGVYDAEEAKCPQRPLRMEARVNPSNFIKQRGGSKPARSLQEITGDKNVFQMLHMAFLWILKACGSRITEKLLEGPPTEDTIIDMEKQEETEEGFIKIFTRKLDGGELVQTDSEAIQETENISDQVVSKEEHQDERDCNLFSPTIKDIRHLRKVLGRANFQALAHHVVIGNQIIVSGHERPLLKSFINVLK</sequence>
<keyword evidence="11" id="KW-0472">Membrane</keyword>
<dbReference type="AlphaFoldDB" id="A0AAV3Y1G9"/>
<evidence type="ECO:0000256" key="7">
    <source>
        <dbReference type="ARBA" id="ARBA00009987"/>
    </source>
</evidence>
<dbReference type="PROSITE" id="PS51834">
    <property type="entry name" value="DENN_FLCN_SMCR8"/>
    <property type="match status" value="1"/>
</dbReference>
<keyword evidence="19" id="KW-1185">Reference proteome</keyword>
<protein>
    <recommendedName>
        <fullName evidence="8">Folliculin</fullName>
    </recommendedName>
</protein>
<comment type="similarity">
    <text evidence="7">Belongs to the folliculin family.</text>
</comment>
<name>A0AAV3Y1G9_9GAST</name>
<dbReference type="PANTHER" id="PTHR31441:SF2">
    <property type="entry name" value="FOLLICULIN"/>
    <property type="match status" value="1"/>
</dbReference>
<evidence type="ECO:0000256" key="16">
    <source>
        <dbReference type="SAM" id="MobiDB-lite"/>
    </source>
</evidence>
<dbReference type="GO" id="GO:0005765">
    <property type="term" value="C:lysosomal membrane"/>
    <property type="evidence" value="ECO:0007669"/>
    <property type="project" value="UniProtKB-SubCell"/>
</dbReference>
<dbReference type="InterPro" id="IPR037520">
    <property type="entry name" value="Folliculin/SMCR8_longin"/>
</dbReference>
<evidence type="ECO:0000256" key="13">
    <source>
        <dbReference type="ARBA" id="ARBA00023228"/>
    </source>
</evidence>
<feature type="non-terminal residue" evidence="18">
    <location>
        <position position="350"/>
    </location>
</feature>
<evidence type="ECO:0000313" key="18">
    <source>
        <dbReference type="EMBL" id="GFN81080.1"/>
    </source>
</evidence>
<evidence type="ECO:0000256" key="4">
    <source>
        <dbReference type="ARBA" id="ARBA00004300"/>
    </source>
</evidence>
<keyword evidence="9" id="KW-0343">GTPase activation</keyword>
<evidence type="ECO:0000256" key="11">
    <source>
        <dbReference type="ARBA" id="ARBA00023136"/>
    </source>
</evidence>
<organism evidence="18 19">
    <name type="scientific">Plakobranchus ocellatus</name>
    <dbReference type="NCBI Taxonomy" id="259542"/>
    <lineage>
        <taxon>Eukaryota</taxon>
        <taxon>Metazoa</taxon>
        <taxon>Spiralia</taxon>
        <taxon>Lophotrochozoa</taxon>
        <taxon>Mollusca</taxon>
        <taxon>Gastropoda</taxon>
        <taxon>Heterobranchia</taxon>
        <taxon>Euthyneura</taxon>
        <taxon>Panpulmonata</taxon>
        <taxon>Sacoglossa</taxon>
        <taxon>Placobranchoidea</taxon>
        <taxon>Plakobranchidae</taxon>
        <taxon>Plakobranchus</taxon>
    </lineage>
</organism>
<evidence type="ECO:0000256" key="5">
    <source>
        <dbReference type="ARBA" id="ARBA00004514"/>
    </source>
</evidence>
<evidence type="ECO:0000259" key="17">
    <source>
        <dbReference type="PROSITE" id="PS51834"/>
    </source>
</evidence>
<evidence type="ECO:0000256" key="14">
    <source>
        <dbReference type="ARBA" id="ARBA00023242"/>
    </source>
</evidence>
<reference evidence="18 19" key="1">
    <citation type="journal article" date="2021" name="Elife">
        <title>Chloroplast acquisition without the gene transfer in kleptoplastic sea slugs, Plakobranchus ocellatus.</title>
        <authorList>
            <person name="Maeda T."/>
            <person name="Takahashi S."/>
            <person name="Yoshida T."/>
            <person name="Shimamura S."/>
            <person name="Takaki Y."/>
            <person name="Nagai Y."/>
            <person name="Toyoda A."/>
            <person name="Suzuki Y."/>
            <person name="Arimoto A."/>
            <person name="Ishii H."/>
            <person name="Satoh N."/>
            <person name="Nishiyama T."/>
            <person name="Hasebe M."/>
            <person name="Maruyama T."/>
            <person name="Minagawa J."/>
            <person name="Obokata J."/>
            <person name="Shigenobu S."/>
        </authorList>
    </citation>
    <scope>NUCLEOTIDE SEQUENCE [LARGE SCALE GENOMIC DNA]</scope>
</reference>
<comment type="caution">
    <text evidence="18">The sequence shown here is derived from an EMBL/GenBank/DDBJ whole genome shotgun (WGS) entry which is preliminary data.</text>
</comment>
<dbReference type="GO" id="GO:0005829">
    <property type="term" value="C:cytosol"/>
    <property type="evidence" value="ECO:0007669"/>
    <property type="project" value="UniProtKB-SubCell"/>
</dbReference>
<keyword evidence="15" id="KW-0966">Cell projection</keyword>
<keyword evidence="12" id="KW-0206">Cytoskeleton</keyword>
<keyword evidence="14" id="KW-0539">Nucleus</keyword>
<keyword evidence="10" id="KW-0963">Cytoplasm</keyword>
<evidence type="ECO:0000256" key="6">
    <source>
        <dbReference type="ARBA" id="ARBA00004656"/>
    </source>
</evidence>
<evidence type="ECO:0000256" key="12">
    <source>
        <dbReference type="ARBA" id="ARBA00023212"/>
    </source>
</evidence>
<comment type="subcellular location">
    <subcellularLocation>
        <location evidence="2">Cell projection</location>
        <location evidence="2">Cilium</location>
    </subcellularLocation>
    <subcellularLocation>
        <location evidence="4">Cytoplasm</location>
        <location evidence="4">Cytoskeleton</location>
        <location evidence="4">Microtubule organizing center</location>
        <location evidence="4">Centrosome</location>
    </subcellularLocation>
    <subcellularLocation>
        <location evidence="3">Cytoplasm</location>
        <location evidence="3">Cytoskeleton</location>
        <location evidence="3">Spindle</location>
    </subcellularLocation>
    <subcellularLocation>
        <location evidence="5">Cytoplasm</location>
        <location evidence="5">Cytosol</location>
    </subcellularLocation>
    <subcellularLocation>
        <location evidence="6">Lysosome membrane</location>
    </subcellularLocation>
    <subcellularLocation>
        <location evidence="1">Nucleus</location>
    </subcellularLocation>
</comment>
<dbReference type="GO" id="GO:0005819">
    <property type="term" value="C:spindle"/>
    <property type="evidence" value="ECO:0007669"/>
    <property type="project" value="UniProtKB-SubCell"/>
</dbReference>
<dbReference type="Proteomes" id="UP000735302">
    <property type="component" value="Unassembled WGS sequence"/>
</dbReference>
<evidence type="ECO:0000256" key="3">
    <source>
        <dbReference type="ARBA" id="ARBA00004186"/>
    </source>
</evidence>
<evidence type="ECO:0000256" key="1">
    <source>
        <dbReference type="ARBA" id="ARBA00004123"/>
    </source>
</evidence>
<dbReference type="GO" id="GO:0005813">
    <property type="term" value="C:centrosome"/>
    <property type="evidence" value="ECO:0007669"/>
    <property type="project" value="UniProtKB-SubCell"/>
</dbReference>
<dbReference type="GO" id="GO:0005634">
    <property type="term" value="C:nucleus"/>
    <property type="evidence" value="ECO:0007669"/>
    <property type="project" value="UniProtKB-SubCell"/>
</dbReference>
<dbReference type="GO" id="GO:0005929">
    <property type="term" value="C:cilium"/>
    <property type="evidence" value="ECO:0007669"/>
    <property type="project" value="UniProtKB-SubCell"/>
</dbReference>
<dbReference type="EMBL" id="BLXT01000876">
    <property type="protein sequence ID" value="GFN81080.1"/>
    <property type="molecule type" value="Genomic_DNA"/>
</dbReference>
<dbReference type="InterPro" id="IPR037521">
    <property type="entry name" value="FLCN/SMCR8_DENN"/>
</dbReference>
<accession>A0AAV3Y1G9</accession>
<feature type="domain" description="UDENN FLCN/SMCR8-type" evidence="17">
    <location>
        <begin position="41"/>
        <end position="350"/>
    </location>
</feature>
<dbReference type="InterPro" id="IPR032035">
    <property type="entry name" value="Folliculin_DENN"/>
</dbReference>
<evidence type="ECO:0000313" key="19">
    <source>
        <dbReference type="Proteomes" id="UP000735302"/>
    </source>
</evidence>
<dbReference type="GO" id="GO:0005096">
    <property type="term" value="F:GTPase activator activity"/>
    <property type="evidence" value="ECO:0007669"/>
    <property type="project" value="UniProtKB-KW"/>
</dbReference>
<gene>
    <name evidence="18" type="ORF">PoB_000758600</name>
</gene>
<feature type="compositionally biased region" description="Low complexity" evidence="16">
    <location>
        <begin position="11"/>
        <end position="30"/>
    </location>
</feature>
<dbReference type="PANTHER" id="PTHR31441">
    <property type="entry name" value="FOLLICULIN FAMILY MEMBER"/>
    <property type="match status" value="1"/>
</dbReference>
<dbReference type="GO" id="GO:1904263">
    <property type="term" value="P:positive regulation of TORC1 signaling"/>
    <property type="evidence" value="ECO:0007669"/>
    <property type="project" value="TreeGrafter"/>
</dbReference>
<dbReference type="Pfam" id="PF11704">
    <property type="entry name" value="Folliculin"/>
    <property type="match status" value="1"/>
</dbReference>
<dbReference type="Pfam" id="PF16692">
    <property type="entry name" value="Folliculin_C"/>
    <property type="match status" value="1"/>
</dbReference>
<evidence type="ECO:0000256" key="8">
    <source>
        <dbReference type="ARBA" id="ARBA00021824"/>
    </source>
</evidence>